<feature type="region of interest" description="Disordered" evidence="1">
    <location>
        <begin position="35"/>
        <end position="106"/>
    </location>
</feature>
<keyword evidence="4" id="KW-1185">Reference proteome</keyword>
<dbReference type="KEGG" id="ahal:FTX54_013285"/>
<keyword evidence="2" id="KW-0472">Membrane</keyword>
<dbReference type="Proteomes" id="UP000321816">
    <property type="component" value="Chromosome"/>
</dbReference>
<gene>
    <name evidence="3" type="ORF">FTX54_013285</name>
</gene>
<evidence type="ECO:0000313" key="3">
    <source>
        <dbReference type="EMBL" id="WWD79380.1"/>
    </source>
</evidence>
<sequence>MPRNKLIILGAGALILIILSILLFVMDSEEQVIQTEDIDNTEASETSPETDETAGADPASGSDSSIDIEGSEEDLMENVEADTEEEYRESTREALEEFTPDENDSFSREAFEDHALLFTLYQQETEESVVEEGESASAAEYVAIEMNGWKNFAEENYDFTYDQSEFMQFAEEEQSQALDQDAEVRIFIDELEQEDPELSRQQLEFQFALSYIWHSIQDEAAEEYDVNPQSTTEWNQLYFEIEQRVFNYISEENPEFIEGESN</sequence>
<accession>A0A5C7F5Q6</accession>
<keyword evidence="2" id="KW-0812">Transmembrane</keyword>
<dbReference type="AlphaFoldDB" id="A0A5C7F5Q6"/>
<name>A0A5C7F5Q6_9BACI</name>
<protein>
    <submittedName>
        <fullName evidence="3">Uncharacterized protein</fullName>
    </submittedName>
</protein>
<evidence type="ECO:0000256" key="2">
    <source>
        <dbReference type="SAM" id="Phobius"/>
    </source>
</evidence>
<evidence type="ECO:0000256" key="1">
    <source>
        <dbReference type="SAM" id="MobiDB-lite"/>
    </source>
</evidence>
<feature type="compositionally biased region" description="Low complexity" evidence="1">
    <location>
        <begin position="55"/>
        <end position="68"/>
    </location>
</feature>
<feature type="compositionally biased region" description="Acidic residues" evidence="1">
    <location>
        <begin position="69"/>
        <end position="87"/>
    </location>
</feature>
<organism evidence="3 4">
    <name type="scientific">Alkalicoccus halolimnae</name>
    <dbReference type="NCBI Taxonomy" id="1667239"/>
    <lineage>
        <taxon>Bacteria</taxon>
        <taxon>Bacillati</taxon>
        <taxon>Bacillota</taxon>
        <taxon>Bacilli</taxon>
        <taxon>Bacillales</taxon>
        <taxon>Bacillaceae</taxon>
        <taxon>Alkalicoccus</taxon>
    </lineage>
</organism>
<proteinExistence type="predicted"/>
<reference evidence="3 4" key="1">
    <citation type="submission" date="2024-01" db="EMBL/GenBank/DDBJ databases">
        <title>Complete Genome Sequence of Alkalicoccus halolimnae BZ-SZ-XJ29T, a Moderately Halophilic Bacterium Isolated from a Salt Lake.</title>
        <authorList>
            <person name="Zhao B."/>
        </authorList>
    </citation>
    <scope>NUCLEOTIDE SEQUENCE [LARGE SCALE GENOMIC DNA]</scope>
    <source>
        <strain evidence="3 4">BZ-SZ-XJ29</strain>
    </source>
</reference>
<evidence type="ECO:0000313" key="4">
    <source>
        <dbReference type="Proteomes" id="UP000321816"/>
    </source>
</evidence>
<dbReference type="RefSeq" id="WP_147804506.1">
    <property type="nucleotide sequence ID" value="NZ_CP144914.1"/>
</dbReference>
<dbReference type="EMBL" id="CP144914">
    <property type="protein sequence ID" value="WWD79380.1"/>
    <property type="molecule type" value="Genomic_DNA"/>
</dbReference>
<dbReference type="OrthoDB" id="2870225at2"/>
<keyword evidence="2" id="KW-1133">Transmembrane helix</keyword>
<feature type="compositionally biased region" description="Acidic residues" evidence="1">
    <location>
        <begin position="36"/>
        <end position="54"/>
    </location>
</feature>
<feature type="transmembrane region" description="Helical" evidence="2">
    <location>
        <begin position="6"/>
        <end position="25"/>
    </location>
</feature>